<gene>
    <name evidence="2" type="ORF">B0T26DRAFT_701622</name>
</gene>
<proteinExistence type="predicted"/>
<reference evidence="2" key="1">
    <citation type="submission" date="2023-06" db="EMBL/GenBank/DDBJ databases">
        <title>Genome-scale phylogeny and comparative genomics of the fungal order Sordariales.</title>
        <authorList>
            <consortium name="Lawrence Berkeley National Laboratory"/>
            <person name="Hensen N."/>
            <person name="Bonometti L."/>
            <person name="Westerberg I."/>
            <person name="Brannstrom I.O."/>
            <person name="Guillou S."/>
            <person name="Cros-Aarteil S."/>
            <person name="Calhoun S."/>
            <person name="Haridas S."/>
            <person name="Kuo A."/>
            <person name="Mondo S."/>
            <person name="Pangilinan J."/>
            <person name="Riley R."/>
            <person name="LaButti K."/>
            <person name="Andreopoulos B."/>
            <person name="Lipzen A."/>
            <person name="Chen C."/>
            <person name="Yanf M."/>
            <person name="Daum C."/>
            <person name="Ng V."/>
            <person name="Clum A."/>
            <person name="Steindorff A."/>
            <person name="Ohm R."/>
            <person name="Martin F."/>
            <person name="Silar P."/>
            <person name="Natvig D."/>
            <person name="Lalanne C."/>
            <person name="Gautier V."/>
            <person name="Ament-velasquez S.L."/>
            <person name="Kruys A."/>
            <person name="Hutchinson M.I."/>
            <person name="Powell A.J."/>
            <person name="Barry K."/>
            <person name="Miller A.N."/>
            <person name="Grigoriev I.V."/>
            <person name="Debuchy R."/>
            <person name="Gladieux P."/>
            <person name="Thoren M.H."/>
            <person name="Johannesson H."/>
        </authorList>
    </citation>
    <scope>NUCLEOTIDE SEQUENCE</scope>
    <source>
        <strain evidence="2">SMH2392-1A</strain>
    </source>
</reference>
<feature type="region of interest" description="Disordered" evidence="1">
    <location>
        <begin position="1"/>
        <end position="30"/>
    </location>
</feature>
<name>A0AA40AUC1_9PEZI</name>
<sequence>MTAHQIRLDEKHLRESPPTPFLSPATRTSPSPGFLDSRCLTRDCSPFSSVYLPSPLIPACNTAASDPPSDKILPVPVFRLFRLCTSQVRWLIMHSEDYMDVTNVRRKEGGRRSQQLYRVNAAWYRKVATEKRRILSTQLSILRQIYHFPRWTRE</sequence>
<organism evidence="2 3">
    <name type="scientific">Lasiosphaeria miniovina</name>
    <dbReference type="NCBI Taxonomy" id="1954250"/>
    <lineage>
        <taxon>Eukaryota</taxon>
        <taxon>Fungi</taxon>
        <taxon>Dikarya</taxon>
        <taxon>Ascomycota</taxon>
        <taxon>Pezizomycotina</taxon>
        <taxon>Sordariomycetes</taxon>
        <taxon>Sordariomycetidae</taxon>
        <taxon>Sordariales</taxon>
        <taxon>Lasiosphaeriaceae</taxon>
        <taxon>Lasiosphaeria</taxon>
    </lineage>
</organism>
<protein>
    <submittedName>
        <fullName evidence="2">Uncharacterized protein</fullName>
    </submittedName>
</protein>
<comment type="caution">
    <text evidence="2">The sequence shown here is derived from an EMBL/GenBank/DDBJ whole genome shotgun (WGS) entry which is preliminary data.</text>
</comment>
<dbReference type="AlphaFoldDB" id="A0AA40AUC1"/>
<feature type="compositionally biased region" description="Basic and acidic residues" evidence="1">
    <location>
        <begin position="1"/>
        <end position="15"/>
    </location>
</feature>
<evidence type="ECO:0000313" key="3">
    <source>
        <dbReference type="Proteomes" id="UP001172101"/>
    </source>
</evidence>
<dbReference type="EMBL" id="JAUIRO010000003">
    <property type="protein sequence ID" value="KAK0722170.1"/>
    <property type="molecule type" value="Genomic_DNA"/>
</dbReference>
<dbReference type="RefSeq" id="XP_060298094.1">
    <property type="nucleotide sequence ID" value="XM_060441602.1"/>
</dbReference>
<dbReference type="GeneID" id="85324872"/>
<dbReference type="Proteomes" id="UP001172101">
    <property type="component" value="Unassembled WGS sequence"/>
</dbReference>
<keyword evidence="3" id="KW-1185">Reference proteome</keyword>
<evidence type="ECO:0000256" key="1">
    <source>
        <dbReference type="SAM" id="MobiDB-lite"/>
    </source>
</evidence>
<accession>A0AA40AUC1</accession>
<evidence type="ECO:0000313" key="2">
    <source>
        <dbReference type="EMBL" id="KAK0722170.1"/>
    </source>
</evidence>